<dbReference type="AlphaFoldDB" id="A0A409YEL5"/>
<dbReference type="OrthoDB" id="2322499at2759"/>
<evidence type="ECO:0000313" key="4">
    <source>
        <dbReference type="Proteomes" id="UP000284842"/>
    </source>
</evidence>
<dbReference type="SUPFAM" id="SSF81383">
    <property type="entry name" value="F-box domain"/>
    <property type="match status" value="1"/>
</dbReference>
<dbReference type="PROSITE" id="PS50181">
    <property type="entry name" value="FBOX"/>
    <property type="match status" value="1"/>
</dbReference>
<evidence type="ECO:0000256" key="1">
    <source>
        <dbReference type="SAM" id="MobiDB-lite"/>
    </source>
</evidence>
<keyword evidence="4" id="KW-1185">Reference proteome</keyword>
<dbReference type="STRING" id="181874.A0A409YEL5"/>
<name>A0A409YEL5_9AGAR</name>
<feature type="region of interest" description="Disordered" evidence="1">
    <location>
        <begin position="705"/>
        <end position="724"/>
    </location>
</feature>
<comment type="caution">
    <text evidence="3">The sequence shown here is derived from an EMBL/GenBank/DDBJ whole genome shotgun (WGS) entry which is preliminary data.</text>
</comment>
<feature type="compositionally biased region" description="Basic residues" evidence="1">
    <location>
        <begin position="1"/>
        <end position="13"/>
    </location>
</feature>
<dbReference type="Pfam" id="PF00646">
    <property type="entry name" value="F-box"/>
    <property type="match status" value="1"/>
</dbReference>
<dbReference type="CDD" id="cd09917">
    <property type="entry name" value="F-box_SF"/>
    <property type="match status" value="1"/>
</dbReference>
<dbReference type="InParanoid" id="A0A409YEL5"/>
<gene>
    <name evidence="3" type="ORF">CVT24_001898</name>
</gene>
<dbReference type="Proteomes" id="UP000284842">
    <property type="component" value="Unassembled WGS sequence"/>
</dbReference>
<sequence>MSARRSARIKAKHVSAEEPSRTEAALDSLLPSEEDEPVAAKPKARGKKRKSAPGQAGADSGRQAKKPRMRGSLERVLNMPFDLLPEIFGHLEPQDLLNLSRTSKDLRNLLMSRSSRSIWLQSMANAPEMVDCPSYISEPAWIDYLFGKGCMGCGKNTNATHTLEREFIRLCMKCVKERLTAIKDLTTFAATRVYPISVAINNGLYPLSANSNIMYLEPSRDERWTKEYKALTTDEARTEWEERTLAEEGARIKIARACSQLWARRHLRLEDEMRQLQMERKKQIVEHIRKMGWGEEIDKAGGDFPSNRLHLISFIYQKNITPRILSNWESYLRSIMQSMKNERLAREQRSCWKTRMTKFSNIASPLIVGLSEREPRPGLRDVFECQRVKDLVFKTSPEVTLEDIDFGFVNELLPEIVQHWRESASAQLVAKIRSTMGVQHDIDPSTVLSLATSVFACDDRYPCFKRSLWFSDALAHPCCTPPSSQNDVGMENEPTYLHFARKPWSAKTLQFRKFDYNVISQVVELCGLDPATATIEQMNALDHVFECTKCRKPSSGRQVMNWQGVLQHFRQVHGHFLIDISDIVLVILDGEDAQKAKEKIAEVREKRMYQEHFKILCMHCSHSGKLASIRRHILQRHDNVPVPKEGVDFMLSGKNPNCYQVSPAEIWPPYVDMNDDGDLEEDDNLEESELVPLCVCGRCHIFDDDDNDDDDSEMDDDDDDDYWW</sequence>
<evidence type="ECO:0000259" key="2">
    <source>
        <dbReference type="PROSITE" id="PS50181"/>
    </source>
</evidence>
<organism evidence="3 4">
    <name type="scientific">Panaeolus cyanescens</name>
    <dbReference type="NCBI Taxonomy" id="181874"/>
    <lineage>
        <taxon>Eukaryota</taxon>
        <taxon>Fungi</taxon>
        <taxon>Dikarya</taxon>
        <taxon>Basidiomycota</taxon>
        <taxon>Agaricomycotina</taxon>
        <taxon>Agaricomycetes</taxon>
        <taxon>Agaricomycetidae</taxon>
        <taxon>Agaricales</taxon>
        <taxon>Agaricineae</taxon>
        <taxon>Galeropsidaceae</taxon>
        <taxon>Panaeolus</taxon>
    </lineage>
</organism>
<proteinExistence type="predicted"/>
<feature type="domain" description="F-box" evidence="2">
    <location>
        <begin position="73"/>
        <end position="122"/>
    </location>
</feature>
<dbReference type="EMBL" id="NHTK01001249">
    <property type="protein sequence ID" value="PPR01424.1"/>
    <property type="molecule type" value="Genomic_DNA"/>
</dbReference>
<reference evidence="3 4" key="1">
    <citation type="journal article" date="2018" name="Evol. Lett.">
        <title>Horizontal gene cluster transfer increased hallucinogenic mushroom diversity.</title>
        <authorList>
            <person name="Reynolds H.T."/>
            <person name="Vijayakumar V."/>
            <person name="Gluck-Thaler E."/>
            <person name="Korotkin H.B."/>
            <person name="Matheny P.B."/>
            <person name="Slot J.C."/>
        </authorList>
    </citation>
    <scope>NUCLEOTIDE SEQUENCE [LARGE SCALE GENOMIC DNA]</scope>
    <source>
        <strain evidence="3 4">2629</strain>
    </source>
</reference>
<dbReference type="InterPro" id="IPR036047">
    <property type="entry name" value="F-box-like_dom_sf"/>
</dbReference>
<dbReference type="SMART" id="SM00256">
    <property type="entry name" value="FBOX"/>
    <property type="match status" value="1"/>
</dbReference>
<dbReference type="InterPro" id="IPR001810">
    <property type="entry name" value="F-box_dom"/>
</dbReference>
<protein>
    <recommendedName>
        <fullName evidence="2">F-box domain-containing protein</fullName>
    </recommendedName>
</protein>
<feature type="compositionally biased region" description="Basic residues" evidence="1">
    <location>
        <begin position="42"/>
        <end position="51"/>
    </location>
</feature>
<feature type="region of interest" description="Disordered" evidence="1">
    <location>
        <begin position="1"/>
        <end position="70"/>
    </location>
</feature>
<accession>A0A409YEL5</accession>
<evidence type="ECO:0000313" key="3">
    <source>
        <dbReference type="EMBL" id="PPR01424.1"/>
    </source>
</evidence>